<accession>A0ABQ4Y3G4</accession>
<evidence type="ECO:0000256" key="5">
    <source>
        <dbReference type="ARBA" id="ARBA00022801"/>
    </source>
</evidence>
<keyword evidence="3" id="KW-0540">Nuclease</keyword>
<feature type="non-terminal residue" evidence="10">
    <location>
        <position position="237"/>
    </location>
</feature>
<dbReference type="InterPro" id="IPR001878">
    <property type="entry name" value="Znf_CCHC"/>
</dbReference>
<feature type="compositionally biased region" description="Basic and acidic residues" evidence="8">
    <location>
        <begin position="32"/>
        <end position="47"/>
    </location>
</feature>
<dbReference type="PANTHER" id="PTHR37984:SF5">
    <property type="entry name" value="PROTEIN NYNRIN-LIKE"/>
    <property type="match status" value="1"/>
</dbReference>
<evidence type="ECO:0000313" key="11">
    <source>
        <dbReference type="Proteomes" id="UP001151760"/>
    </source>
</evidence>
<dbReference type="SUPFAM" id="SSF57756">
    <property type="entry name" value="Retrovirus zinc finger-like domains"/>
    <property type="match status" value="1"/>
</dbReference>
<keyword evidence="7" id="KW-0862">Zinc</keyword>
<feature type="region of interest" description="Disordered" evidence="8">
    <location>
        <begin position="32"/>
        <end position="59"/>
    </location>
</feature>
<dbReference type="GO" id="GO:0003964">
    <property type="term" value="F:RNA-directed DNA polymerase activity"/>
    <property type="evidence" value="ECO:0007669"/>
    <property type="project" value="UniProtKB-KW"/>
</dbReference>
<keyword evidence="4" id="KW-0255">Endonuclease</keyword>
<dbReference type="InterPro" id="IPR041373">
    <property type="entry name" value="RT_RNaseH"/>
</dbReference>
<sequence length="237" mass="27081">MIIFSSSDKPNCSIKCNKSMRKLEVDSNHLARHCEESSKRKRNEDKTGGNTGPVSKGVRSSGWKCFNCGEPGHRQSECKKAGKRHLFVDEEWEDNGVADDDYEEPPMFDDDQYKEEIVSGDVGVNFMVRHSFLTPKVAIGGVLSQGGRHVAYFSEKLTEPKSRYTTYDLEFYAVVQAVKHWRHYLFHKEFVLFTDHDSLRSYSGLEEFKQPEENTDDSLTQQPKTGTETRSAVNPLK</sequence>
<feature type="compositionally biased region" description="Polar residues" evidence="8">
    <location>
        <begin position="217"/>
        <end position="237"/>
    </location>
</feature>
<feature type="region of interest" description="Disordered" evidence="8">
    <location>
        <begin position="204"/>
        <end position="237"/>
    </location>
</feature>
<feature type="domain" description="CCHC-type" evidence="9">
    <location>
        <begin position="64"/>
        <end position="80"/>
    </location>
</feature>
<evidence type="ECO:0000256" key="8">
    <source>
        <dbReference type="SAM" id="MobiDB-lite"/>
    </source>
</evidence>
<proteinExistence type="predicted"/>
<keyword evidence="7" id="KW-0479">Metal-binding</keyword>
<dbReference type="Pfam" id="PF00098">
    <property type="entry name" value="zf-CCHC"/>
    <property type="match status" value="1"/>
</dbReference>
<dbReference type="InterPro" id="IPR043502">
    <property type="entry name" value="DNA/RNA_pol_sf"/>
</dbReference>
<dbReference type="PANTHER" id="PTHR37984">
    <property type="entry name" value="PROTEIN CBG26694"/>
    <property type="match status" value="1"/>
</dbReference>
<dbReference type="SMART" id="SM00343">
    <property type="entry name" value="ZnF_C2HC"/>
    <property type="match status" value="1"/>
</dbReference>
<reference evidence="10" key="1">
    <citation type="journal article" date="2022" name="Int. J. Mol. Sci.">
        <title>Draft Genome of Tanacetum Coccineum: Genomic Comparison of Closely Related Tanacetum-Family Plants.</title>
        <authorList>
            <person name="Yamashiro T."/>
            <person name="Shiraishi A."/>
            <person name="Nakayama K."/>
            <person name="Satake H."/>
        </authorList>
    </citation>
    <scope>NUCLEOTIDE SEQUENCE</scope>
</reference>
<evidence type="ECO:0000256" key="6">
    <source>
        <dbReference type="ARBA" id="ARBA00022918"/>
    </source>
</evidence>
<comment type="caution">
    <text evidence="10">The sequence shown here is derived from an EMBL/GenBank/DDBJ whole genome shotgun (WGS) entry which is preliminary data.</text>
</comment>
<dbReference type="InterPro" id="IPR036875">
    <property type="entry name" value="Znf_CCHC_sf"/>
</dbReference>
<evidence type="ECO:0000256" key="4">
    <source>
        <dbReference type="ARBA" id="ARBA00022759"/>
    </source>
</evidence>
<dbReference type="EMBL" id="BQNB010010062">
    <property type="protein sequence ID" value="GJS72193.1"/>
    <property type="molecule type" value="Genomic_DNA"/>
</dbReference>
<gene>
    <name evidence="10" type="ORF">Tco_0705034</name>
</gene>
<name>A0ABQ4Y3G4_9ASTR</name>
<evidence type="ECO:0000256" key="2">
    <source>
        <dbReference type="ARBA" id="ARBA00022695"/>
    </source>
</evidence>
<dbReference type="PROSITE" id="PS50158">
    <property type="entry name" value="ZF_CCHC"/>
    <property type="match status" value="1"/>
</dbReference>
<protein>
    <submittedName>
        <fullName evidence="10">Reverse transcriptase domain-containing protein</fullName>
    </submittedName>
</protein>
<organism evidence="10 11">
    <name type="scientific">Tanacetum coccineum</name>
    <dbReference type="NCBI Taxonomy" id="301880"/>
    <lineage>
        <taxon>Eukaryota</taxon>
        <taxon>Viridiplantae</taxon>
        <taxon>Streptophyta</taxon>
        <taxon>Embryophyta</taxon>
        <taxon>Tracheophyta</taxon>
        <taxon>Spermatophyta</taxon>
        <taxon>Magnoliopsida</taxon>
        <taxon>eudicotyledons</taxon>
        <taxon>Gunneridae</taxon>
        <taxon>Pentapetalae</taxon>
        <taxon>asterids</taxon>
        <taxon>campanulids</taxon>
        <taxon>Asterales</taxon>
        <taxon>Asteraceae</taxon>
        <taxon>Asteroideae</taxon>
        <taxon>Anthemideae</taxon>
        <taxon>Anthemidinae</taxon>
        <taxon>Tanacetum</taxon>
    </lineage>
</organism>
<dbReference type="Pfam" id="PF17917">
    <property type="entry name" value="RT_RNaseH"/>
    <property type="match status" value="1"/>
</dbReference>
<evidence type="ECO:0000256" key="1">
    <source>
        <dbReference type="ARBA" id="ARBA00022679"/>
    </source>
</evidence>
<evidence type="ECO:0000259" key="9">
    <source>
        <dbReference type="PROSITE" id="PS50158"/>
    </source>
</evidence>
<keyword evidence="1" id="KW-0808">Transferase</keyword>
<keyword evidence="6 10" id="KW-0695">RNA-directed DNA polymerase</keyword>
<evidence type="ECO:0000256" key="7">
    <source>
        <dbReference type="PROSITE-ProRule" id="PRU00047"/>
    </source>
</evidence>
<keyword evidence="2" id="KW-0548">Nucleotidyltransferase</keyword>
<keyword evidence="11" id="KW-1185">Reference proteome</keyword>
<evidence type="ECO:0000256" key="3">
    <source>
        <dbReference type="ARBA" id="ARBA00022722"/>
    </source>
</evidence>
<dbReference type="SUPFAM" id="SSF56672">
    <property type="entry name" value="DNA/RNA polymerases"/>
    <property type="match status" value="1"/>
</dbReference>
<keyword evidence="5" id="KW-0378">Hydrolase</keyword>
<keyword evidence="7" id="KW-0863">Zinc-finger</keyword>
<dbReference type="InterPro" id="IPR050951">
    <property type="entry name" value="Retrovirus_Pol_polyprotein"/>
</dbReference>
<dbReference type="Gene3D" id="4.10.60.10">
    <property type="entry name" value="Zinc finger, CCHC-type"/>
    <property type="match status" value="1"/>
</dbReference>
<dbReference type="Proteomes" id="UP001151760">
    <property type="component" value="Unassembled WGS sequence"/>
</dbReference>
<evidence type="ECO:0000313" key="10">
    <source>
        <dbReference type="EMBL" id="GJS72193.1"/>
    </source>
</evidence>
<reference evidence="10" key="2">
    <citation type="submission" date="2022-01" db="EMBL/GenBank/DDBJ databases">
        <authorList>
            <person name="Yamashiro T."/>
            <person name="Shiraishi A."/>
            <person name="Satake H."/>
            <person name="Nakayama K."/>
        </authorList>
    </citation>
    <scope>NUCLEOTIDE SEQUENCE</scope>
</reference>